<name>A0ABN8NHN1_9CNID</name>
<dbReference type="SUPFAM" id="SSF117281">
    <property type="entry name" value="Kelch motif"/>
    <property type="match status" value="1"/>
</dbReference>
<comment type="caution">
    <text evidence="4">The sequence shown here is derived from an EMBL/GenBank/DDBJ whole genome shotgun (WGS) entry which is preliminary data.</text>
</comment>
<keyword evidence="5" id="KW-1185">Reference proteome</keyword>
<accession>A0ABN8NHN1</accession>
<dbReference type="Gene3D" id="1.25.40.420">
    <property type="match status" value="1"/>
</dbReference>
<feature type="domain" description="BTB" evidence="3">
    <location>
        <begin position="19"/>
        <end position="88"/>
    </location>
</feature>
<dbReference type="EMBL" id="CALNXK010000022">
    <property type="protein sequence ID" value="CAH3109735.1"/>
    <property type="molecule type" value="Genomic_DNA"/>
</dbReference>
<evidence type="ECO:0000259" key="3">
    <source>
        <dbReference type="PROSITE" id="PS50097"/>
    </source>
</evidence>
<dbReference type="InterPro" id="IPR011705">
    <property type="entry name" value="BACK"/>
</dbReference>
<proteinExistence type="predicted"/>
<dbReference type="SUPFAM" id="SSF54695">
    <property type="entry name" value="POZ domain"/>
    <property type="match status" value="1"/>
</dbReference>
<dbReference type="Pfam" id="PF00651">
    <property type="entry name" value="BTB"/>
    <property type="match status" value="1"/>
</dbReference>
<keyword evidence="2" id="KW-0677">Repeat</keyword>
<organism evidence="4 5">
    <name type="scientific">Porites lobata</name>
    <dbReference type="NCBI Taxonomy" id="104759"/>
    <lineage>
        <taxon>Eukaryota</taxon>
        <taxon>Metazoa</taxon>
        <taxon>Cnidaria</taxon>
        <taxon>Anthozoa</taxon>
        <taxon>Hexacorallia</taxon>
        <taxon>Scleractinia</taxon>
        <taxon>Fungiina</taxon>
        <taxon>Poritidae</taxon>
        <taxon>Porites</taxon>
    </lineage>
</organism>
<evidence type="ECO:0000256" key="1">
    <source>
        <dbReference type="ARBA" id="ARBA00022441"/>
    </source>
</evidence>
<dbReference type="Pfam" id="PF07707">
    <property type="entry name" value="BACK"/>
    <property type="match status" value="1"/>
</dbReference>
<dbReference type="InterPro" id="IPR011333">
    <property type="entry name" value="SKP1/BTB/POZ_sf"/>
</dbReference>
<evidence type="ECO:0000313" key="5">
    <source>
        <dbReference type="Proteomes" id="UP001159405"/>
    </source>
</evidence>
<dbReference type="Gene3D" id="2.120.10.80">
    <property type="entry name" value="Kelch-type beta propeller"/>
    <property type="match status" value="1"/>
</dbReference>
<dbReference type="InterPro" id="IPR000210">
    <property type="entry name" value="BTB/POZ_dom"/>
</dbReference>
<dbReference type="Gene3D" id="3.30.710.10">
    <property type="entry name" value="Potassium Channel Kv1.1, Chain A"/>
    <property type="match status" value="1"/>
</dbReference>
<dbReference type="PANTHER" id="PTHR45632:SF3">
    <property type="entry name" value="KELCH-LIKE PROTEIN 32"/>
    <property type="match status" value="1"/>
</dbReference>
<protein>
    <recommendedName>
        <fullName evidence="3">BTB domain-containing protein</fullName>
    </recommendedName>
</protein>
<dbReference type="PANTHER" id="PTHR45632">
    <property type="entry name" value="LD33804P"/>
    <property type="match status" value="1"/>
</dbReference>
<evidence type="ECO:0000313" key="4">
    <source>
        <dbReference type="EMBL" id="CAH3109735.1"/>
    </source>
</evidence>
<dbReference type="SMART" id="SM00225">
    <property type="entry name" value="BTB"/>
    <property type="match status" value="1"/>
</dbReference>
<reference evidence="4 5" key="1">
    <citation type="submission" date="2022-05" db="EMBL/GenBank/DDBJ databases">
        <authorList>
            <consortium name="Genoscope - CEA"/>
            <person name="William W."/>
        </authorList>
    </citation>
    <scope>NUCLEOTIDE SEQUENCE [LARGE SCALE GENOMIC DNA]</scope>
</reference>
<dbReference type="SMART" id="SM00875">
    <property type="entry name" value="BACK"/>
    <property type="match status" value="1"/>
</dbReference>
<gene>
    <name evidence="4" type="ORF">PLOB_00018827</name>
</gene>
<sequence length="447" mass="51566">MAAHLLFKLGQFRENGEFIDVRLKVDESIFPAHRNVLAANSDYFHAMFTNGMKESNQEVIELKDENLSALGFKVVMDSIYSGELFIDKKNVFEVLITANHLQMPIIVRQCCDFLDKEYIQGCIDIQTYLHLLAFADLHGLRDLKEDLHRKMASLYGQVCESEGFLSHIDADRLLNLLSRDDLNAPSETFVFKSVMQWIKHKKKERMTVAAKVIGAVRLGLVDTKDVVEELNTEEMQRVPEIQMLMCEKLLHSNMPSPNSKFAVEKTRPRSMIPVLVVIFPGQSTPQKREDSVATEMQYFDAETKSWKPFLSMARLVHATECICAKVVGNYLYAVVTEKGSYSHIMYRYHTVRNVWERLPHFQNNYSRVDCMNSVNENIFVFSDYGLLQRYSLAQNDWQYGSKLPFLNKTDNDQGKLVTVTAVSMRSKIYVLHGFYKEEKTKDRGMQS</sequence>
<dbReference type="PROSITE" id="PS50097">
    <property type="entry name" value="BTB"/>
    <property type="match status" value="1"/>
</dbReference>
<keyword evidence="1" id="KW-0880">Kelch repeat</keyword>
<dbReference type="InterPro" id="IPR015915">
    <property type="entry name" value="Kelch-typ_b-propeller"/>
</dbReference>
<evidence type="ECO:0000256" key="2">
    <source>
        <dbReference type="ARBA" id="ARBA00022737"/>
    </source>
</evidence>
<dbReference type="Proteomes" id="UP001159405">
    <property type="component" value="Unassembled WGS sequence"/>
</dbReference>